<name>A0A0E9XGG3_ANGAN</name>
<sequence>MSNRKSVFNVSPNQWVQTNDLYFNWLKVQNPDVAHQLLIVGKWQHWSTKRGCFHVTGNWFSIPYSAKYHRFLNVFSLPL</sequence>
<evidence type="ECO:0000313" key="1">
    <source>
        <dbReference type="EMBL" id="JAI01808.1"/>
    </source>
</evidence>
<protein>
    <submittedName>
        <fullName evidence="1">Uncharacterized protein</fullName>
    </submittedName>
</protein>
<proteinExistence type="predicted"/>
<organism evidence="1">
    <name type="scientific">Anguilla anguilla</name>
    <name type="common">European freshwater eel</name>
    <name type="synonym">Muraena anguilla</name>
    <dbReference type="NCBI Taxonomy" id="7936"/>
    <lineage>
        <taxon>Eukaryota</taxon>
        <taxon>Metazoa</taxon>
        <taxon>Chordata</taxon>
        <taxon>Craniata</taxon>
        <taxon>Vertebrata</taxon>
        <taxon>Euteleostomi</taxon>
        <taxon>Actinopterygii</taxon>
        <taxon>Neopterygii</taxon>
        <taxon>Teleostei</taxon>
        <taxon>Anguilliformes</taxon>
        <taxon>Anguillidae</taxon>
        <taxon>Anguilla</taxon>
    </lineage>
</organism>
<dbReference type="AlphaFoldDB" id="A0A0E9XGG3"/>
<reference evidence="1" key="2">
    <citation type="journal article" date="2015" name="Fish Shellfish Immunol.">
        <title>Early steps in the European eel (Anguilla anguilla)-Vibrio vulnificus interaction in the gills: Role of the RtxA13 toxin.</title>
        <authorList>
            <person name="Callol A."/>
            <person name="Pajuelo D."/>
            <person name="Ebbesson L."/>
            <person name="Teles M."/>
            <person name="MacKenzie S."/>
            <person name="Amaro C."/>
        </authorList>
    </citation>
    <scope>NUCLEOTIDE SEQUENCE</scope>
</reference>
<accession>A0A0E9XGG3</accession>
<reference evidence="1" key="1">
    <citation type="submission" date="2014-11" db="EMBL/GenBank/DDBJ databases">
        <authorList>
            <person name="Amaro Gonzalez C."/>
        </authorList>
    </citation>
    <scope>NUCLEOTIDE SEQUENCE</scope>
</reference>
<dbReference type="EMBL" id="GBXM01006770">
    <property type="protein sequence ID" value="JAI01808.1"/>
    <property type="molecule type" value="Transcribed_RNA"/>
</dbReference>